<dbReference type="AlphaFoldDB" id="A0A1T4VC82"/>
<dbReference type="GO" id="GO:0017000">
    <property type="term" value="P:antibiotic biosynthetic process"/>
    <property type="evidence" value="ECO:0007669"/>
    <property type="project" value="InterPro"/>
</dbReference>
<dbReference type="Pfam" id="PF01804">
    <property type="entry name" value="Penicil_amidase"/>
    <property type="match status" value="1"/>
</dbReference>
<dbReference type="InterPro" id="IPR029055">
    <property type="entry name" value="Ntn_hydrolases_N"/>
</dbReference>
<dbReference type="InterPro" id="IPR002692">
    <property type="entry name" value="S45"/>
</dbReference>
<dbReference type="SUPFAM" id="SSF56235">
    <property type="entry name" value="N-terminal nucleophile aminohydrolases (Ntn hydrolases)"/>
    <property type="match status" value="1"/>
</dbReference>
<keyword evidence="3" id="KW-1185">Reference proteome</keyword>
<dbReference type="PANTHER" id="PTHR34218">
    <property type="entry name" value="PEPTIDASE S45 PENICILLIN AMIDASE"/>
    <property type="match status" value="1"/>
</dbReference>
<dbReference type="GO" id="GO:0016787">
    <property type="term" value="F:hydrolase activity"/>
    <property type="evidence" value="ECO:0007669"/>
    <property type="project" value="InterPro"/>
</dbReference>
<sequence>MTLVQFVTCKVNGKRYAVSWVAYQDYAVNLNLLNLEGVASVEEALAGSKEMGIPVQNMVVADSDGGIAWQATGAIPNRRSPQAMPINASHYDEEWQYPATDVPYVLNPKSSRIWTGNSRVVSVEDDARFGNGGYALGARSEQIRDRLLEKSRFDREDFYQIQLDNEAKFLARWHTLLLQKLKQMPELFAEDIEVLNNWQACACSDSVGYTLVRKYRDALMDSLFAPVETLLKQNGVSIWVVERQLEPALWQLVGQTPQSWLPMGFDDWDVFFISTYEDMKQDLMVEMTGHPNGPLSVLRWGNVNALNVQHPFSKQMPVLSKLLDMPEVEGFGDRFMPAVQGRSFGASQRLIVQPGNEKDGILTLPGGQSGHPLSVFYRRGFDDYATQGLTPLLPGEPVHEITFRPAP</sequence>
<name>A0A1T4VC82_9GAMM</name>
<dbReference type="PANTHER" id="PTHR34218:SF4">
    <property type="entry name" value="ACYL-HOMOSERINE LACTONE ACYLASE QUIP"/>
    <property type="match status" value="1"/>
</dbReference>
<dbReference type="EMBL" id="FUXU01000062">
    <property type="protein sequence ID" value="SKA62508.1"/>
    <property type="molecule type" value="Genomic_DNA"/>
</dbReference>
<gene>
    <name evidence="2" type="ORF">SAMN02745132_03635</name>
</gene>
<dbReference type="Gene3D" id="3.60.20.10">
    <property type="entry name" value="Glutamine Phosphoribosylpyrophosphate, subunit 1, domain 1"/>
    <property type="match status" value="2"/>
</dbReference>
<evidence type="ECO:0000256" key="1">
    <source>
        <dbReference type="ARBA" id="ARBA00038735"/>
    </source>
</evidence>
<proteinExistence type="predicted"/>
<reference evidence="3" key="1">
    <citation type="submission" date="2017-02" db="EMBL/GenBank/DDBJ databases">
        <authorList>
            <person name="Varghese N."/>
            <person name="Submissions S."/>
        </authorList>
    </citation>
    <scope>NUCLEOTIDE SEQUENCE [LARGE SCALE GENOMIC DNA]</scope>
    <source>
        <strain evidence="3">DSM 22720</strain>
    </source>
</reference>
<protein>
    <submittedName>
        <fullName evidence="2">Penicillin amidase</fullName>
    </submittedName>
</protein>
<evidence type="ECO:0000313" key="3">
    <source>
        <dbReference type="Proteomes" id="UP000190162"/>
    </source>
</evidence>
<organism evidence="2 3">
    <name type="scientific">Enterovibrio nigricans DSM 22720</name>
    <dbReference type="NCBI Taxonomy" id="1121868"/>
    <lineage>
        <taxon>Bacteria</taxon>
        <taxon>Pseudomonadati</taxon>
        <taxon>Pseudomonadota</taxon>
        <taxon>Gammaproteobacteria</taxon>
        <taxon>Vibrionales</taxon>
        <taxon>Vibrionaceae</taxon>
        <taxon>Enterovibrio</taxon>
    </lineage>
</organism>
<accession>A0A1T4VC82</accession>
<dbReference type="Proteomes" id="UP000190162">
    <property type="component" value="Unassembled WGS sequence"/>
</dbReference>
<evidence type="ECO:0000313" key="2">
    <source>
        <dbReference type="EMBL" id="SKA62508.1"/>
    </source>
</evidence>
<comment type="subunit">
    <text evidence="1">Heterodimer of an alpha subunit and a beta subunit processed from the same precursor.</text>
</comment>